<dbReference type="PANTHER" id="PTHR30471:SF3">
    <property type="entry name" value="UPF0758 PROTEIN YEES-RELATED"/>
    <property type="match status" value="1"/>
</dbReference>
<keyword evidence="2" id="KW-0645">Protease</keyword>
<dbReference type="Pfam" id="PF04002">
    <property type="entry name" value="RadC"/>
    <property type="match status" value="1"/>
</dbReference>
<dbReference type="GO" id="GO:0008237">
    <property type="term" value="F:metallopeptidase activity"/>
    <property type="evidence" value="ECO:0007669"/>
    <property type="project" value="UniProtKB-KW"/>
</dbReference>
<dbReference type="InterPro" id="IPR046778">
    <property type="entry name" value="UPF0758_N"/>
</dbReference>
<reference evidence="10" key="1">
    <citation type="submission" date="2015-04" db="EMBL/GenBank/DDBJ databases">
        <authorList>
            <person name="Schardt J."/>
            <person name="Mueller-Herbst S."/>
            <person name="Scherer S."/>
            <person name="Huptas C."/>
        </authorList>
    </citation>
    <scope>NUCLEOTIDE SEQUENCE [LARGE SCALE GENOMIC DNA]</scope>
    <source>
        <strain evidence="10">Kiel-L1</strain>
    </source>
</reference>
<evidence type="ECO:0000313" key="10">
    <source>
        <dbReference type="Proteomes" id="UP000257055"/>
    </source>
</evidence>
<dbReference type="InterPro" id="IPR010994">
    <property type="entry name" value="RuvA_2-like"/>
</dbReference>
<evidence type="ECO:0000256" key="3">
    <source>
        <dbReference type="ARBA" id="ARBA00022723"/>
    </source>
</evidence>
<dbReference type="InterPro" id="IPR001405">
    <property type="entry name" value="UPF0758"/>
</dbReference>
<evidence type="ECO:0000256" key="2">
    <source>
        <dbReference type="ARBA" id="ARBA00022670"/>
    </source>
</evidence>
<evidence type="ECO:0000256" key="5">
    <source>
        <dbReference type="ARBA" id="ARBA00022833"/>
    </source>
</evidence>
<dbReference type="NCBIfam" id="TIGR00608">
    <property type="entry name" value="radc"/>
    <property type="match status" value="1"/>
</dbReference>
<proteinExistence type="inferred from homology"/>
<dbReference type="Proteomes" id="UP000257055">
    <property type="component" value="Unassembled WGS sequence"/>
</dbReference>
<evidence type="ECO:0000256" key="6">
    <source>
        <dbReference type="ARBA" id="ARBA00023049"/>
    </source>
</evidence>
<dbReference type="EMBL" id="LARY01000001">
    <property type="protein sequence ID" value="RDX02731.1"/>
    <property type="molecule type" value="Genomic_DNA"/>
</dbReference>
<dbReference type="InterPro" id="IPR037518">
    <property type="entry name" value="MPN"/>
</dbReference>
<dbReference type="Pfam" id="PF20582">
    <property type="entry name" value="UPF0758_N"/>
    <property type="match status" value="1"/>
</dbReference>
<gene>
    <name evidence="9" type="ORF">UR08_04285</name>
</gene>
<comment type="similarity">
    <text evidence="1 7">Belongs to the UPF0758 family.</text>
</comment>
<dbReference type="SUPFAM" id="SSF47781">
    <property type="entry name" value="RuvA domain 2-like"/>
    <property type="match status" value="1"/>
</dbReference>
<dbReference type="GO" id="GO:0046872">
    <property type="term" value="F:metal ion binding"/>
    <property type="evidence" value="ECO:0007669"/>
    <property type="project" value="UniProtKB-KW"/>
</dbReference>
<comment type="caution">
    <text evidence="9">The sequence shown here is derived from an EMBL/GenBank/DDBJ whole genome shotgun (WGS) entry which is preliminary data.</text>
</comment>
<dbReference type="SUPFAM" id="SSF102712">
    <property type="entry name" value="JAB1/MPN domain"/>
    <property type="match status" value="1"/>
</dbReference>
<dbReference type="InterPro" id="IPR020891">
    <property type="entry name" value="UPF0758_CS"/>
</dbReference>
<evidence type="ECO:0000256" key="4">
    <source>
        <dbReference type="ARBA" id="ARBA00022801"/>
    </source>
</evidence>
<evidence type="ECO:0000313" key="9">
    <source>
        <dbReference type="EMBL" id="RDX02731.1"/>
    </source>
</evidence>
<evidence type="ECO:0000256" key="1">
    <source>
        <dbReference type="ARBA" id="ARBA00010243"/>
    </source>
</evidence>
<keyword evidence="5" id="KW-0862">Zinc</keyword>
<keyword evidence="6" id="KW-0482">Metalloprotease</keyword>
<accession>A0A3D8TUQ8</accession>
<dbReference type="CDD" id="cd08071">
    <property type="entry name" value="MPN_DUF2466"/>
    <property type="match status" value="1"/>
</dbReference>
<dbReference type="Gene3D" id="3.40.140.10">
    <property type="entry name" value="Cytidine Deaminase, domain 2"/>
    <property type="match status" value="1"/>
</dbReference>
<sequence length="223" mass="24860">MSLNSHSEQPREKLVFAGVACLSLDELVAVLLETGSKTESVELLAKRFVMRFRGTTEMQQANVSEFQKIKGIGPAKACKLAAAIELGKRVHKAQQEKEPLTIRTPEQAAALVMPELRFLHQEHFHCLFLNTKNHLLHRETLFIGSLNMSIVHPREVFRTALKVSAASVLCFHNHPSGDPTPSKADIAATTRLQESGKIVGIELLDHIIVGQDRYLSLKEQGYF</sequence>
<dbReference type="AlphaFoldDB" id="A0A3D8TUQ8"/>
<feature type="domain" description="MPN" evidence="8">
    <location>
        <begin position="101"/>
        <end position="223"/>
    </location>
</feature>
<keyword evidence="3" id="KW-0479">Metal-binding</keyword>
<dbReference type="NCBIfam" id="NF000642">
    <property type="entry name" value="PRK00024.1"/>
    <property type="match status" value="1"/>
</dbReference>
<dbReference type="RefSeq" id="WP_115752419.1">
    <property type="nucleotide sequence ID" value="NZ_LARY01000001.1"/>
</dbReference>
<keyword evidence="10" id="KW-1185">Reference proteome</keyword>
<dbReference type="PROSITE" id="PS01302">
    <property type="entry name" value="UPF0758"/>
    <property type="match status" value="1"/>
</dbReference>
<evidence type="ECO:0000256" key="7">
    <source>
        <dbReference type="RuleBase" id="RU003797"/>
    </source>
</evidence>
<dbReference type="GO" id="GO:0006508">
    <property type="term" value="P:proteolysis"/>
    <property type="evidence" value="ECO:0007669"/>
    <property type="project" value="UniProtKB-KW"/>
</dbReference>
<keyword evidence="4" id="KW-0378">Hydrolase</keyword>
<dbReference type="PANTHER" id="PTHR30471">
    <property type="entry name" value="DNA REPAIR PROTEIN RADC"/>
    <property type="match status" value="1"/>
</dbReference>
<organism evidence="9 10">
    <name type="scientific">Listeria kieliensis</name>
    <dbReference type="NCBI Taxonomy" id="1621700"/>
    <lineage>
        <taxon>Bacteria</taxon>
        <taxon>Bacillati</taxon>
        <taxon>Bacillota</taxon>
        <taxon>Bacilli</taxon>
        <taxon>Bacillales</taxon>
        <taxon>Listeriaceae</taxon>
        <taxon>Listeria</taxon>
    </lineage>
</organism>
<dbReference type="InterPro" id="IPR025657">
    <property type="entry name" value="RadC_JAB"/>
</dbReference>
<evidence type="ECO:0000259" key="8">
    <source>
        <dbReference type="PROSITE" id="PS50249"/>
    </source>
</evidence>
<protein>
    <recommendedName>
        <fullName evidence="8">MPN domain-containing protein</fullName>
    </recommendedName>
</protein>
<name>A0A3D8TUQ8_9LIST</name>
<dbReference type="PROSITE" id="PS50249">
    <property type="entry name" value="MPN"/>
    <property type="match status" value="1"/>
</dbReference>